<keyword evidence="3" id="KW-1185">Reference proteome</keyword>
<evidence type="ECO:0000256" key="1">
    <source>
        <dbReference type="SAM" id="Phobius"/>
    </source>
</evidence>
<keyword evidence="1" id="KW-1133">Transmembrane helix</keyword>
<gene>
    <name evidence="2" type="ORF">CRENBAI_018411</name>
</gene>
<protein>
    <submittedName>
        <fullName evidence="2">Uncharacterized protein</fullName>
    </submittedName>
</protein>
<dbReference type="AlphaFoldDB" id="A0AAV9QT19"/>
<evidence type="ECO:0000313" key="3">
    <source>
        <dbReference type="Proteomes" id="UP001311232"/>
    </source>
</evidence>
<evidence type="ECO:0000313" key="2">
    <source>
        <dbReference type="EMBL" id="KAK5599614.1"/>
    </source>
</evidence>
<dbReference type="Proteomes" id="UP001311232">
    <property type="component" value="Unassembled WGS sequence"/>
</dbReference>
<keyword evidence="1" id="KW-0812">Transmembrane</keyword>
<proteinExistence type="predicted"/>
<feature type="transmembrane region" description="Helical" evidence="1">
    <location>
        <begin position="41"/>
        <end position="68"/>
    </location>
</feature>
<name>A0AAV9QT19_9TELE</name>
<dbReference type="EMBL" id="JAHHUM010002925">
    <property type="protein sequence ID" value="KAK5599614.1"/>
    <property type="molecule type" value="Genomic_DNA"/>
</dbReference>
<reference evidence="2 3" key="1">
    <citation type="submission" date="2021-06" db="EMBL/GenBank/DDBJ databases">
        <authorList>
            <person name="Palmer J.M."/>
        </authorList>
    </citation>
    <scope>NUCLEOTIDE SEQUENCE [LARGE SCALE GENOMIC DNA]</scope>
    <source>
        <strain evidence="2 3">MEX-2019</strain>
        <tissue evidence="2">Muscle</tissue>
    </source>
</reference>
<comment type="caution">
    <text evidence="2">The sequence shown here is derived from an EMBL/GenBank/DDBJ whole genome shotgun (WGS) entry which is preliminary data.</text>
</comment>
<sequence>MLRCQRGVYRPGSVVRVEQHKPAGRMFHGGGKSVATTEKEIFGFIILISLAAVFGLLLIIGLIILLVYCTCIKKRGPPPGQPLCRCWKTDREAMTELPPTYFLFPLNPPGDLEENLPCPSTHWVMYPGQATNDVIQVSNENQISMRTY</sequence>
<accession>A0AAV9QT19</accession>
<organism evidence="2 3">
    <name type="scientific">Crenichthys baileyi</name>
    <name type="common">White River springfish</name>
    <dbReference type="NCBI Taxonomy" id="28760"/>
    <lineage>
        <taxon>Eukaryota</taxon>
        <taxon>Metazoa</taxon>
        <taxon>Chordata</taxon>
        <taxon>Craniata</taxon>
        <taxon>Vertebrata</taxon>
        <taxon>Euteleostomi</taxon>
        <taxon>Actinopterygii</taxon>
        <taxon>Neopterygii</taxon>
        <taxon>Teleostei</taxon>
        <taxon>Neoteleostei</taxon>
        <taxon>Acanthomorphata</taxon>
        <taxon>Ovalentaria</taxon>
        <taxon>Atherinomorphae</taxon>
        <taxon>Cyprinodontiformes</taxon>
        <taxon>Goodeidae</taxon>
        <taxon>Crenichthys</taxon>
    </lineage>
</organism>
<keyword evidence="1" id="KW-0472">Membrane</keyword>